<keyword evidence="6 8" id="KW-0503">Monooxygenase</keyword>
<sequence length="439" mass="50499">MTSSTSSVVPPGQFGLPFIGETLAFLRDKDFAKKRYEKYGSIFKTSLFGQPTIVVKGATANQFVISNEDRYFISAWPKSTRTLLGSLSLVIQTGHEHLQRRKLLAKAFRPRALSSYIETIEGITQQYLKSWEEQKTLTWYPEIRNYTFDIACQLFVGLEKGSQTELGHLFETLVQGLFTIPLSLPWTKFGRALEGRNKLLAELEKIIQTRQQQQDWGNDALGILMQAEDDEGNKLSIEELKDQIITLLFAGHETLTSSLTSFCLLMRQHPDIFKKAKAEQEQLLGNEKITLENLQQLTYLDQVLKEVLRFVPPVGGAFREVIADCEFQGYKFPKGWNVLYQINQTHQQETVYPEPNTYRPERFNPELENNPSKTYDYVPFGGGMRECIGKEFARLEMKILAVHLLRDYHWELLPNQDTDLIMIPAPRPKDGLKVKFERC</sequence>
<dbReference type="InterPro" id="IPR017972">
    <property type="entry name" value="Cyt_P450_CS"/>
</dbReference>
<feature type="binding site" description="axial binding residue" evidence="7">
    <location>
        <position position="387"/>
    </location>
    <ligand>
        <name>heme</name>
        <dbReference type="ChEBI" id="CHEBI:30413"/>
    </ligand>
    <ligandPart>
        <name>Fe</name>
        <dbReference type="ChEBI" id="CHEBI:18248"/>
    </ligandPart>
</feature>
<evidence type="ECO:0000256" key="4">
    <source>
        <dbReference type="ARBA" id="ARBA00023002"/>
    </source>
</evidence>
<accession>A0A5B8NLF1</accession>
<dbReference type="Pfam" id="PF00067">
    <property type="entry name" value="p450"/>
    <property type="match status" value="1"/>
</dbReference>
<dbReference type="GO" id="GO:0016705">
    <property type="term" value="F:oxidoreductase activity, acting on paired donors, with incorporation or reduction of molecular oxygen"/>
    <property type="evidence" value="ECO:0007669"/>
    <property type="project" value="InterPro"/>
</dbReference>
<dbReference type="PANTHER" id="PTHR24286:SF384">
    <property type="entry name" value="P450, PUTATIVE (EUROFUNG)-RELATED"/>
    <property type="match status" value="1"/>
</dbReference>
<dbReference type="GO" id="GO:0016125">
    <property type="term" value="P:sterol metabolic process"/>
    <property type="evidence" value="ECO:0007669"/>
    <property type="project" value="TreeGrafter"/>
</dbReference>
<dbReference type="RefSeq" id="WP_146294954.1">
    <property type="nucleotide sequence ID" value="NZ_CP042326.1"/>
</dbReference>
<dbReference type="EMBL" id="CP042326">
    <property type="protein sequence ID" value="QDZ39351.1"/>
    <property type="molecule type" value="Genomic_DNA"/>
</dbReference>
<dbReference type="PRINTS" id="PR00463">
    <property type="entry name" value="EP450I"/>
</dbReference>
<dbReference type="OrthoDB" id="446280at2"/>
<evidence type="ECO:0000313" key="10">
    <source>
        <dbReference type="Proteomes" id="UP000318453"/>
    </source>
</evidence>
<protein>
    <submittedName>
        <fullName evidence="9">Cytochrome P450</fullName>
    </submittedName>
</protein>
<dbReference type="PANTHER" id="PTHR24286">
    <property type="entry name" value="CYTOCHROME P450 26"/>
    <property type="match status" value="1"/>
</dbReference>
<dbReference type="InterPro" id="IPR002401">
    <property type="entry name" value="Cyt_P450_E_grp-I"/>
</dbReference>
<name>A0A5B8NLF1_9CHRO</name>
<proteinExistence type="inferred from homology"/>
<comment type="cofactor">
    <cofactor evidence="7">
        <name>heme</name>
        <dbReference type="ChEBI" id="CHEBI:30413"/>
    </cofactor>
</comment>
<dbReference type="AlphaFoldDB" id="A0A5B8NLF1"/>
<dbReference type="KEGG" id="enn:FRE64_05055"/>
<dbReference type="GO" id="GO:0004497">
    <property type="term" value="F:monooxygenase activity"/>
    <property type="evidence" value="ECO:0007669"/>
    <property type="project" value="UniProtKB-KW"/>
</dbReference>
<evidence type="ECO:0000256" key="5">
    <source>
        <dbReference type="ARBA" id="ARBA00023004"/>
    </source>
</evidence>
<keyword evidence="3 7" id="KW-0479">Metal-binding</keyword>
<dbReference type="InterPro" id="IPR036396">
    <property type="entry name" value="Cyt_P450_sf"/>
</dbReference>
<keyword evidence="10" id="KW-1185">Reference proteome</keyword>
<evidence type="ECO:0000256" key="2">
    <source>
        <dbReference type="ARBA" id="ARBA00022617"/>
    </source>
</evidence>
<evidence type="ECO:0000256" key="7">
    <source>
        <dbReference type="PIRSR" id="PIRSR602401-1"/>
    </source>
</evidence>
<comment type="similarity">
    <text evidence="1 8">Belongs to the cytochrome P450 family.</text>
</comment>
<evidence type="ECO:0000256" key="8">
    <source>
        <dbReference type="RuleBase" id="RU000461"/>
    </source>
</evidence>
<dbReference type="GO" id="GO:0005506">
    <property type="term" value="F:iron ion binding"/>
    <property type="evidence" value="ECO:0007669"/>
    <property type="project" value="InterPro"/>
</dbReference>
<dbReference type="Proteomes" id="UP000318453">
    <property type="component" value="Chromosome"/>
</dbReference>
<evidence type="ECO:0000313" key="9">
    <source>
        <dbReference type="EMBL" id="QDZ39351.1"/>
    </source>
</evidence>
<dbReference type="SMR" id="A0A5B8NLF1"/>
<dbReference type="GO" id="GO:0020037">
    <property type="term" value="F:heme binding"/>
    <property type="evidence" value="ECO:0007669"/>
    <property type="project" value="InterPro"/>
</dbReference>
<dbReference type="PROSITE" id="PS00086">
    <property type="entry name" value="CYTOCHROME_P450"/>
    <property type="match status" value="1"/>
</dbReference>
<evidence type="ECO:0000256" key="3">
    <source>
        <dbReference type="ARBA" id="ARBA00022723"/>
    </source>
</evidence>
<evidence type="ECO:0000256" key="1">
    <source>
        <dbReference type="ARBA" id="ARBA00010617"/>
    </source>
</evidence>
<dbReference type="PRINTS" id="PR00385">
    <property type="entry name" value="P450"/>
</dbReference>
<dbReference type="SUPFAM" id="SSF48264">
    <property type="entry name" value="Cytochrome P450"/>
    <property type="match status" value="1"/>
</dbReference>
<reference evidence="9" key="1">
    <citation type="submission" date="2019-08" db="EMBL/GenBank/DDBJ databases">
        <title>Carotenoids and Carotenoid Binding Proteins in the Halophilic Cyanobacterium Euhalothece sp. ZM00.</title>
        <authorList>
            <person name="Cho S.M."/>
            <person name="Song J.Y."/>
            <person name="Park Y.-I."/>
        </authorList>
    </citation>
    <scope>NUCLEOTIDE SEQUENCE [LARGE SCALE GENOMIC DNA]</scope>
    <source>
        <strain evidence="9">Z-M001</strain>
    </source>
</reference>
<gene>
    <name evidence="9" type="ORF">FRE64_05055</name>
</gene>
<keyword evidence="4 8" id="KW-0560">Oxidoreductase</keyword>
<organism evidence="9 10">
    <name type="scientific">Euhalothece natronophila Z-M001</name>
    <dbReference type="NCBI Taxonomy" id="522448"/>
    <lineage>
        <taxon>Bacteria</taxon>
        <taxon>Bacillati</taxon>
        <taxon>Cyanobacteriota</taxon>
        <taxon>Cyanophyceae</taxon>
        <taxon>Oscillatoriophycideae</taxon>
        <taxon>Chroococcales</taxon>
        <taxon>Halothecacae</taxon>
        <taxon>Halothece cluster</taxon>
        <taxon>Euhalothece</taxon>
    </lineage>
</organism>
<dbReference type="CDD" id="cd11044">
    <property type="entry name" value="CYP120A1_CYP26-like"/>
    <property type="match status" value="1"/>
</dbReference>
<keyword evidence="2 7" id="KW-0349">Heme</keyword>
<dbReference type="InterPro" id="IPR001128">
    <property type="entry name" value="Cyt_P450"/>
</dbReference>
<keyword evidence="5 7" id="KW-0408">Iron</keyword>
<evidence type="ECO:0000256" key="6">
    <source>
        <dbReference type="ARBA" id="ARBA00023033"/>
    </source>
</evidence>
<dbReference type="Gene3D" id="1.10.630.10">
    <property type="entry name" value="Cytochrome P450"/>
    <property type="match status" value="1"/>
</dbReference>